<evidence type="ECO:0000313" key="6">
    <source>
        <dbReference type="EMBL" id="EAT14663.1"/>
    </source>
</evidence>
<dbReference type="Pfam" id="PF09339">
    <property type="entry name" value="HTH_IclR"/>
    <property type="match status" value="1"/>
</dbReference>
<dbReference type="Gene3D" id="3.30.450.40">
    <property type="match status" value="1"/>
</dbReference>
<feature type="domain" description="IclR-ED" evidence="5">
    <location>
        <begin position="65"/>
        <end position="247"/>
    </location>
</feature>
<feature type="domain" description="HTH iclR-type" evidence="4">
    <location>
        <begin position="3"/>
        <end position="64"/>
    </location>
</feature>
<keyword evidence="2" id="KW-0238">DNA-binding</keyword>
<dbReference type="Gene3D" id="1.10.10.10">
    <property type="entry name" value="Winged helix-like DNA-binding domain superfamily/Winged helix DNA-binding domain"/>
    <property type="match status" value="1"/>
</dbReference>
<evidence type="ECO:0000259" key="5">
    <source>
        <dbReference type="PROSITE" id="PS51078"/>
    </source>
</evidence>
<dbReference type="Pfam" id="PF01614">
    <property type="entry name" value="IclR_C"/>
    <property type="match status" value="1"/>
</dbReference>
<keyword evidence="7" id="KW-1185">Reference proteome</keyword>
<dbReference type="InterPro" id="IPR050707">
    <property type="entry name" value="HTH_MetabolicPath_Reg"/>
</dbReference>
<evidence type="ECO:0000256" key="2">
    <source>
        <dbReference type="ARBA" id="ARBA00023125"/>
    </source>
</evidence>
<comment type="caution">
    <text evidence="6">The sequence shown here is derived from an EMBL/GenBank/DDBJ whole genome shotgun (WGS) entry which is preliminary data.</text>
</comment>
<dbReference type="SMART" id="SM00346">
    <property type="entry name" value="HTH_ICLR"/>
    <property type="match status" value="1"/>
</dbReference>
<dbReference type="InterPro" id="IPR036388">
    <property type="entry name" value="WH-like_DNA-bd_sf"/>
</dbReference>
<dbReference type="InterPro" id="IPR036390">
    <property type="entry name" value="WH_DNA-bd_sf"/>
</dbReference>
<organism evidence="6 7">
    <name type="scientific">Desulfuromonas acetoxidans (strain DSM 684 / 11070)</name>
    <dbReference type="NCBI Taxonomy" id="281689"/>
    <lineage>
        <taxon>Bacteria</taxon>
        <taxon>Pseudomonadati</taxon>
        <taxon>Thermodesulfobacteriota</taxon>
        <taxon>Desulfuromonadia</taxon>
        <taxon>Desulfuromonadales</taxon>
        <taxon>Desulfuromonadaceae</taxon>
        <taxon>Desulfuromonas</taxon>
    </lineage>
</organism>
<dbReference type="SUPFAM" id="SSF46785">
    <property type="entry name" value="Winged helix' DNA-binding domain"/>
    <property type="match status" value="1"/>
</dbReference>
<dbReference type="SUPFAM" id="SSF55781">
    <property type="entry name" value="GAF domain-like"/>
    <property type="match status" value="1"/>
</dbReference>
<gene>
    <name evidence="6" type="ORF">Dace_0627</name>
</gene>
<dbReference type="Proteomes" id="UP000005695">
    <property type="component" value="Unassembled WGS sequence"/>
</dbReference>
<dbReference type="AlphaFoldDB" id="Q1JWL6"/>
<dbReference type="InterPro" id="IPR005471">
    <property type="entry name" value="Tscrpt_reg_IclR_N"/>
</dbReference>
<dbReference type="OrthoDB" id="13103at2"/>
<dbReference type="PANTHER" id="PTHR30136">
    <property type="entry name" value="HELIX-TURN-HELIX TRANSCRIPTIONAL REGULATOR, ICLR FAMILY"/>
    <property type="match status" value="1"/>
</dbReference>
<evidence type="ECO:0000256" key="1">
    <source>
        <dbReference type="ARBA" id="ARBA00023015"/>
    </source>
</evidence>
<dbReference type="GO" id="GO:0003677">
    <property type="term" value="F:DNA binding"/>
    <property type="evidence" value="ECO:0007669"/>
    <property type="project" value="UniProtKB-KW"/>
</dbReference>
<evidence type="ECO:0000313" key="7">
    <source>
        <dbReference type="Proteomes" id="UP000005695"/>
    </source>
</evidence>
<protein>
    <submittedName>
        <fullName evidence="6">Transcriptional regulator, IclR family</fullName>
    </submittedName>
</protein>
<evidence type="ECO:0000256" key="3">
    <source>
        <dbReference type="ARBA" id="ARBA00023163"/>
    </source>
</evidence>
<dbReference type="PROSITE" id="PS51078">
    <property type="entry name" value="ICLR_ED"/>
    <property type="match status" value="1"/>
</dbReference>
<dbReference type="InterPro" id="IPR029016">
    <property type="entry name" value="GAF-like_dom_sf"/>
</dbReference>
<dbReference type="GO" id="GO:0045892">
    <property type="term" value="P:negative regulation of DNA-templated transcription"/>
    <property type="evidence" value="ECO:0007669"/>
    <property type="project" value="TreeGrafter"/>
</dbReference>
<reference evidence="6" key="2">
    <citation type="submission" date="2006-05" db="EMBL/GenBank/DDBJ databases">
        <title>Sequencing of the draft genome and assembly of Desulfuromonas acetoxidans DSM 684.</title>
        <authorList>
            <consortium name="US DOE Joint Genome Institute (JGI-PGF)"/>
            <person name="Copeland A."/>
            <person name="Lucas S."/>
            <person name="Lapidus A."/>
            <person name="Barry K."/>
            <person name="Detter J.C."/>
            <person name="Glavina del Rio T."/>
            <person name="Hammon N."/>
            <person name="Israni S."/>
            <person name="Dalin E."/>
            <person name="Tice H."/>
            <person name="Bruce D."/>
            <person name="Pitluck S."/>
            <person name="Richardson P."/>
        </authorList>
    </citation>
    <scope>NUCLEOTIDE SEQUENCE [LARGE SCALE GENOMIC DNA]</scope>
    <source>
        <strain evidence="6">DSM 684</strain>
    </source>
</reference>
<accession>Q1JWL6</accession>
<dbReference type="PROSITE" id="PS51077">
    <property type="entry name" value="HTH_ICLR"/>
    <property type="match status" value="1"/>
</dbReference>
<keyword evidence="1" id="KW-0805">Transcription regulation</keyword>
<proteinExistence type="predicted"/>
<dbReference type="InterPro" id="IPR014757">
    <property type="entry name" value="Tscrpt_reg_IclR_C"/>
</dbReference>
<name>Q1JWL6_DESA6</name>
<dbReference type="RefSeq" id="WP_006002367.1">
    <property type="nucleotide sequence ID" value="NZ_AAEW02000020.1"/>
</dbReference>
<dbReference type="PANTHER" id="PTHR30136:SF35">
    <property type="entry name" value="HTH-TYPE TRANSCRIPTIONAL REGULATOR RV1719"/>
    <property type="match status" value="1"/>
</dbReference>
<dbReference type="EMBL" id="AAEW02000020">
    <property type="protein sequence ID" value="EAT14663.1"/>
    <property type="molecule type" value="Genomic_DNA"/>
</dbReference>
<reference evidence="6" key="1">
    <citation type="submission" date="2006-05" db="EMBL/GenBank/DDBJ databases">
        <title>Annotation of the draft genome assembly of Desulfuromonas acetoxidans DSM 684.</title>
        <authorList>
            <consortium name="US DOE Joint Genome Institute (JGI-ORNL)"/>
            <person name="Larimer F."/>
            <person name="Land M."/>
            <person name="Hauser L."/>
        </authorList>
    </citation>
    <scope>NUCLEOTIDE SEQUENCE [LARGE SCALE GENOMIC DNA]</scope>
    <source>
        <strain evidence="6">DSM 684</strain>
    </source>
</reference>
<sequence length="251" mass="27591">MAMASSVKLFQVLELLCQGGPVKAMTLSRELGFNKSSIHRFLNTLMEMGYVVQDNETGLYSASLKVYELGVQVKNRFGISKIAAPILRRLQVEVNAAVNLGVLQNNEMLTLERFTPDDENVKIIVKAKLPAYCTALGKILLAYLDEESFERYMATTELKAITRRTVTDPAEFRAMIAQIRNNGLAVDDRELDENIRSIATPVRDESGLVVAGLSITAAATRLAGEDLAEAQRKLYLATDKLCTALGNTAES</sequence>
<keyword evidence="3" id="KW-0804">Transcription</keyword>
<evidence type="ECO:0000259" key="4">
    <source>
        <dbReference type="PROSITE" id="PS51077"/>
    </source>
</evidence>
<dbReference type="GO" id="GO:0003700">
    <property type="term" value="F:DNA-binding transcription factor activity"/>
    <property type="evidence" value="ECO:0007669"/>
    <property type="project" value="TreeGrafter"/>
</dbReference>